<dbReference type="RefSeq" id="WP_064980478.1">
    <property type="nucleotide sequence ID" value="NZ_LZLC01000093.1"/>
</dbReference>
<keyword evidence="4" id="KW-1003">Cell membrane</keyword>
<keyword evidence="11 14" id="KW-1133">Transmembrane helix</keyword>
<dbReference type="InterPro" id="IPR003594">
    <property type="entry name" value="HATPase_dom"/>
</dbReference>
<dbReference type="STRING" id="56689.GCA_001291445_05408"/>
<dbReference type="Proteomes" id="UP000093898">
    <property type="component" value="Unassembled WGS sequence"/>
</dbReference>
<evidence type="ECO:0000259" key="15">
    <source>
        <dbReference type="PROSITE" id="PS50109"/>
    </source>
</evidence>
<proteinExistence type="predicted"/>
<dbReference type="InterPro" id="IPR036890">
    <property type="entry name" value="HATPase_C_sf"/>
</dbReference>
<evidence type="ECO:0000256" key="14">
    <source>
        <dbReference type="SAM" id="Phobius"/>
    </source>
</evidence>
<feature type="transmembrane region" description="Helical" evidence="14">
    <location>
        <begin position="182"/>
        <end position="203"/>
    </location>
</feature>
<dbReference type="PROSITE" id="PS50109">
    <property type="entry name" value="HIS_KIN"/>
    <property type="match status" value="1"/>
</dbReference>
<evidence type="ECO:0000256" key="8">
    <source>
        <dbReference type="ARBA" id="ARBA00022741"/>
    </source>
</evidence>
<evidence type="ECO:0000256" key="12">
    <source>
        <dbReference type="ARBA" id="ARBA00023012"/>
    </source>
</evidence>
<sequence length="547" mass="56942">MPRIRLRTQILLLQMVIVTASLAAGFGIIIHRTDTQTRTEFARRAQAIAETVASDQEVQAGAAAQSAARRAGHPATAAELATGPLQRQAAAITARTGVLFVVIADNAGYRLAHPDPTQLDRPLSTDPSAVLGGESELTVQQGTLGDSVRAKAPIRAPDGTVVGLVSVGVPMDTVNQATHRTLMLLISLVAIALTVGAIGSALLTRRWRRLTLSLEPEEMAELIREQDAVLHSGAEGVVAIDTDGIARVINERARELLGITAEPGTPLSELGLTPRVSAVAAEPTTVPVAAAVNERVVLVSSRRVHRDGTDLGTVLTAVDRTDIEALTRELDSVQAMSSALRAQRHESANRLHVVAGLLRDDRTAEALRYLDEITGRAGVAPVPGLERLDEPHLRAFVGAKAARAHERGVVLRVGEETALVGTLAHPVDTTTVVGNLLDNAIDAAAENAAPGARVPAVELDLLRDGHDLVIVVTDTGPGFTVDAPFLEGVTTRSDPTVPGGRGMGLAIARQVARGHGGDVTIAARGGTDGAPTTVLATIPGGVVGDDA</sequence>
<name>A0A1A3H549_MYCMU</name>
<comment type="catalytic activity">
    <reaction evidence="1">
        <text>ATP + protein L-histidine = ADP + protein N-phospho-L-histidine.</text>
        <dbReference type="EC" id="2.7.13.3"/>
    </reaction>
</comment>
<evidence type="ECO:0000313" key="17">
    <source>
        <dbReference type="Proteomes" id="UP000093898"/>
    </source>
</evidence>
<dbReference type="InterPro" id="IPR016120">
    <property type="entry name" value="Sig_transdc_His_kin_SpoOB"/>
</dbReference>
<dbReference type="PRINTS" id="PR00344">
    <property type="entry name" value="BCTRLSENSOR"/>
</dbReference>
<evidence type="ECO:0000256" key="13">
    <source>
        <dbReference type="ARBA" id="ARBA00023136"/>
    </source>
</evidence>
<dbReference type="SMART" id="SM00387">
    <property type="entry name" value="HATPase_c"/>
    <property type="match status" value="1"/>
</dbReference>
<gene>
    <name evidence="16" type="ORF">A5630_20030</name>
</gene>
<dbReference type="SUPFAM" id="SSF103190">
    <property type="entry name" value="Sensory domain-like"/>
    <property type="match status" value="1"/>
</dbReference>
<dbReference type="GO" id="GO:0005886">
    <property type="term" value="C:plasma membrane"/>
    <property type="evidence" value="ECO:0007669"/>
    <property type="project" value="UniProtKB-SubCell"/>
</dbReference>
<evidence type="ECO:0000256" key="3">
    <source>
        <dbReference type="ARBA" id="ARBA00012438"/>
    </source>
</evidence>
<dbReference type="InterPro" id="IPR050980">
    <property type="entry name" value="2C_sensor_his_kinase"/>
</dbReference>
<keyword evidence="8" id="KW-0547">Nucleotide-binding</keyword>
<dbReference type="Pfam" id="PF17203">
    <property type="entry name" value="sCache_3_2"/>
    <property type="match status" value="1"/>
</dbReference>
<keyword evidence="12" id="KW-0902">Two-component regulatory system</keyword>
<keyword evidence="5" id="KW-0597">Phosphoprotein</keyword>
<organism evidence="16 17">
    <name type="scientific">Mycolicibacterium mucogenicum</name>
    <name type="common">Mycobacterium mucogenicum</name>
    <dbReference type="NCBI Taxonomy" id="56689"/>
    <lineage>
        <taxon>Bacteria</taxon>
        <taxon>Bacillati</taxon>
        <taxon>Actinomycetota</taxon>
        <taxon>Actinomycetes</taxon>
        <taxon>Mycobacteriales</taxon>
        <taxon>Mycobacteriaceae</taxon>
        <taxon>Mycolicibacterium</taxon>
    </lineage>
</organism>
<dbReference type="GO" id="GO:0000155">
    <property type="term" value="F:phosphorelay sensor kinase activity"/>
    <property type="evidence" value="ECO:0007669"/>
    <property type="project" value="InterPro"/>
</dbReference>
<dbReference type="EC" id="2.7.13.3" evidence="3"/>
<keyword evidence="10" id="KW-0067">ATP-binding</keyword>
<dbReference type="InterPro" id="IPR029151">
    <property type="entry name" value="Sensor-like_sf"/>
</dbReference>
<evidence type="ECO:0000256" key="6">
    <source>
        <dbReference type="ARBA" id="ARBA00022679"/>
    </source>
</evidence>
<evidence type="ECO:0000256" key="1">
    <source>
        <dbReference type="ARBA" id="ARBA00000085"/>
    </source>
</evidence>
<dbReference type="PANTHER" id="PTHR44936">
    <property type="entry name" value="SENSOR PROTEIN CREC"/>
    <property type="match status" value="1"/>
</dbReference>
<evidence type="ECO:0000256" key="4">
    <source>
        <dbReference type="ARBA" id="ARBA00022475"/>
    </source>
</evidence>
<comment type="caution">
    <text evidence="16">The sequence shown here is derived from an EMBL/GenBank/DDBJ whole genome shotgun (WGS) entry which is preliminary data.</text>
</comment>
<dbReference type="AlphaFoldDB" id="A0A1A3H549"/>
<accession>A0A1A3H549</accession>
<evidence type="ECO:0000313" key="16">
    <source>
        <dbReference type="EMBL" id="OBJ42764.1"/>
    </source>
</evidence>
<dbReference type="InterPro" id="IPR033463">
    <property type="entry name" value="sCache_3"/>
</dbReference>
<evidence type="ECO:0000256" key="2">
    <source>
        <dbReference type="ARBA" id="ARBA00004651"/>
    </source>
</evidence>
<dbReference type="OrthoDB" id="9792686at2"/>
<feature type="domain" description="Histidine kinase" evidence="15">
    <location>
        <begin position="432"/>
        <end position="542"/>
    </location>
</feature>
<evidence type="ECO:0000256" key="10">
    <source>
        <dbReference type="ARBA" id="ARBA00022840"/>
    </source>
</evidence>
<keyword evidence="7 14" id="KW-0812">Transmembrane</keyword>
<evidence type="ECO:0000256" key="7">
    <source>
        <dbReference type="ARBA" id="ARBA00022692"/>
    </source>
</evidence>
<dbReference type="InterPro" id="IPR004358">
    <property type="entry name" value="Sig_transdc_His_kin-like_C"/>
</dbReference>
<keyword evidence="13 14" id="KW-0472">Membrane</keyword>
<dbReference type="Pfam" id="PF02518">
    <property type="entry name" value="HATPase_c"/>
    <property type="match status" value="1"/>
</dbReference>
<dbReference type="Gene3D" id="1.10.287.130">
    <property type="match status" value="1"/>
</dbReference>
<evidence type="ECO:0000256" key="5">
    <source>
        <dbReference type="ARBA" id="ARBA00022553"/>
    </source>
</evidence>
<dbReference type="EMBL" id="LZLC01000093">
    <property type="protein sequence ID" value="OBJ42764.1"/>
    <property type="molecule type" value="Genomic_DNA"/>
</dbReference>
<dbReference type="SUPFAM" id="SSF55890">
    <property type="entry name" value="Sporulation response regulatory protein Spo0B"/>
    <property type="match status" value="1"/>
</dbReference>
<reference evidence="16 17" key="1">
    <citation type="submission" date="2016-06" db="EMBL/GenBank/DDBJ databases">
        <authorList>
            <person name="Kjaerup R.B."/>
            <person name="Dalgaard T.S."/>
            <person name="Juul-Madsen H.R."/>
        </authorList>
    </citation>
    <scope>NUCLEOTIDE SEQUENCE [LARGE SCALE GENOMIC DNA]</scope>
    <source>
        <strain evidence="16 17">1127319.6</strain>
    </source>
</reference>
<evidence type="ECO:0000256" key="9">
    <source>
        <dbReference type="ARBA" id="ARBA00022777"/>
    </source>
</evidence>
<keyword evidence="9 16" id="KW-0418">Kinase</keyword>
<dbReference type="Gene3D" id="3.30.565.10">
    <property type="entry name" value="Histidine kinase-like ATPase, C-terminal domain"/>
    <property type="match status" value="1"/>
</dbReference>
<protein>
    <recommendedName>
        <fullName evidence="3">histidine kinase</fullName>
        <ecNumber evidence="3">2.7.13.3</ecNumber>
    </recommendedName>
</protein>
<dbReference type="PANTHER" id="PTHR44936:SF9">
    <property type="entry name" value="SENSOR PROTEIN CREC"/>
    <property type="match status" value="1"/>
</dbReference>
<dbReference type="Gene3D" id="3.30.450.20">
    <property type="entry name" value="PAS domain"/>
    <property type="match status" value="2"/>
</dbReference>
<comment type="subcellular location">
    <subcellularLocation>
        <location evidence="2">Cell membrane</location>
        <topology evidence="2">Multi-pass membrane protein</topology>
    </subcellularLocation>
</comment>
<dbReference type="SUPFAM" id="SSF55874">
    <property type="entry name" value="ATPase domain of HSP90 chaperone/DNA topoisomerase II/histidine kinase"/>
    <property type="match status" value="1"/>
</dbReference>
<evidence type="ECO:0000256" key="11">
    <source>
        <dbReference type="ARBA" id="ARBA00022989"/>
    </source>
</evidence>
<dbReference type="InterPro" id="IPR005467">
    <property type="entry name" value="His_kinase_dom"/>
</dbReference>
<dbReference type="GO" id="GO:0005524">
    <property type="term" value="F:ATP binding"/>
    <property type="evidence" value="ECO:0007669"/>
    <property type="project" value="UniProtKB-KW"/>
</dbReference>
<keyword evidence="6" id="KW-0808">Transferase</keyword>